<evidence type="ECO:0000313" key="2">
    <source>
        <dbReference type="Proteomes" id="UP001165653"/>
    </source>
</evidence>
<keyword evidence="2" id="KW-1185">Reference proteome</keyword>
<name>A0ABT3FZ76_9BACT</name>
<evidence type="ECO:0000313" key="1">
    <source>
        <dbReference type="EMBL" id="MCW1912275.1"/>
    </source>
</evidence>
<reference evidence="1" key="1">
    <citation type="submission" date="2022-10" db="EMBL/GenBank/DDBJ databases">
        <title>Luteolibacter sp. GHJ8, whole genome shotgun sequencing project.</title>
        <authorList>
            <person name="Zhao G."/>
            <person name="Shen L."/>
        </authorList>
    </citation>
    <scope>NUCLEOTIDE SEQUENCE</scope>
    <source>
        <strain evidence="1">GHJ8</strain>
    </source>
</reference>
<protein>
    <submittedName>
        <fullName evidence="1">Uncharacterized protein</fullName>
    </submittedName>
</protein>
<dbReference type="RefSeq" id="WP_264510532.1">
    <property type="nucleotide sequence ID" value="NZ_JAPDDR010000001.1"/>
</dbReference>
<sequence length="123" mass="12957">MISGQDFQRGLELAGTLSPAERADQVQSLILIGAGKHHQEASGLLAEYLGTKPAREDLARLGRTLLALDRPLAEQIVADAANDSDRAYLSGKVFPPESQGIEVAAEGSELMQDGDAAVANEAM</sequence>
<accession>A0ABT3FZ76</accession>
<proteinExistence type="predicted"/>
<dbReference type="EMBL" id="JAPDDR010000001">
    <property type="protein sequence ID" value="MCW1912275.1"/>
    <property type="molecule type" value="Genomic_DNA"/>
</dbReference>
<organism evidence="1 2">
    <name type="scientific">Luteolibacter rhizosphaerae</name>
    <dbReference type="NCBI Taxonomy" id="2989719"/>
    <lineage>
        <taxon>Bacteria</taxon>
        <taxon>Pseudomonadati</taxon>
        <taxon>Verrucomicrobiota</taxon>
        <taxon>Verrucomicrobiia</taxon>
        <taxon>Verrucomicrobiales</taxon>
        <taxon>Verrucomicrobiaceae</taxon>
        <taxon>Luteolibacter</taxon>
    </lineage>
</organism>
<dbReference type="Proteomes" id="UP001165653">
    <property type="component" value="Unassembled WGS sequence"/>
</dbReference>
<comment type="caution">
    <text evidence="1">The sequence shown here is derived from an EMBL/GenBank/DDBJ whole genome shotgun (WGS) entry which is preliminary data.</text>
</comment>
<gene>
    <name evidence="1" type="ORF">OJ996_01740</name>
</gene>